<organism evidence="3">
    <name type="scientific">marine sediment metagenome</name>
    <dbReference type="NCBI Taxonomy" id="412755"/>
    <lineage>
        <taxon>unclassified sequences</taxon>
        <taxon>metagenomes</taxon>
        <taxon>ecological metagenomes</taxon>
    </lineage>
</organism>
<accession>X1PW56</accession>
<protein>
    <recommendedName>
        <fullName evidence="2">Type II secretion system protein GspE N-terminal domain-containing protein</fullName>
    </recommendedName>
</protein>
<feature type="domain" description="Type II secretion system protein GspE N-terminal" evidence="2">
    <location>
        <begin position="2"/>
        <end position="69"/>
    </location>
</feature>
<sequence length="110" mass="12752">EIPEEAVAFYRFIPLARQENVLEIGMIDPDDLKAKEALRFITRQSGLDTKIFIISPTDFKNVLRQYQTLRGEVKEALEELAKELDTEERVKPLKGETEEIAKKIKIQLHL</sequence>
<gene>
    <name evidence="3" type="ORF">S06H3_52282</name>
</gene>
<reference evidence="3" key="1">
    <citation type="journal article" date="2014" name="Front. Microbiol.">
        <title>High frequency of phylogenetically diverse reductive dehalogenase-homologous genes in deep subseafloor sedimentary metagenomes.</title>
        <authorList>
            <person name="Kawai M."/>
            <person name="Futagami T."/>
            <person name="Toyoda A."/>
            <person name="Takaki Y."/>
            <person name="Nishi S."/>
            <person name="Hori S."/>
            <person name="Arai W."/>
            <person name="Tsubouchi T."/>
            <person name="Morono Y."/>
            <person name="Uchiyama I."/>
            <person name="Ito T."/>
            <person name="Fujiyama A."/>
            <person name="Inagaki F."/>
            <person name="Takami H."/>
        </authorList>
    </citation>
    <scope>NUCLEOTIDE SEQUENCE</scope>
    <source>
        <strain evidence="3">Expedition CK06-06</strain>
    </source>
</reference>
<keyword evidence="1" id="KW-0175">Coiled coil</keyword>
<evidence type="ECO:0000256" key="1">
    <source>
        <dbReference type="SAM" id="Coils"/>
    </source>
</evidence>
<dbReference type="Pfam" id="PF05157">
    <property type="entry name" value="MshEN"/>
    <property type="match status" value="1"/>
</dbReference>
<dbReference type="Gene3D" id="3.30.300.160">
    <property type="entry name" value="Type II secretion system, protein E, N-terminal domain"/>
    <property type="match status" value="1"/>
</dbReference>
<feature type="non-terminal residue" evidence="3">
    <location>
        <position position="1"/>
    </location>
</feature>
<dbReference type="InterPro" id="IPR007831">
    <property type="entry name" value="T2SS_GspE_N"/>
</dbReference>
<feature type="coiled-coil region" evidence="1">
    <location>
        <begin position="59"/>
        <end position="90"/>
    </location>
</feature>
<name>X1PW56_9ZZZZ</name>
<proteinExistence type="predicted"/>
<dbReference type="AlphaFoldDB" id="X1PW56"/>
<dbReference type="InterPro" id="IPR037257">
    <property type="entry name" value="T2SS_E_N_sf"/>
</dbReference>
<dbReference type="SUPFAM" id="SSF160246">
    <property type="entry name" value="EspE N-terminal domain-like"/>
    <property type="match status" value="1"/>
</dbReference>
<dbReference type="EMBL" id="BARV01033239">
    <property type="protein sequence ID" value="GAI43085.1"/>
    <property type="molecule type" value="Genomic_DNA"/>
</dbReference>
<evidence type="ECO:0000259" key="2">
    <source>
        <dbReference type="Pfam" id="PF05157"/>
    </source>
</evidence>
<comment type="caution">
    <text evidence="3">The sequence shown here is derived from an EMBL/GenBank/DDBJ whole genome shotgun (WGS) entry which is preliminary data.</text>
</comment>
<evidence type="ECO:0000313" key="3">
    <source>
        <dbReference type="EMBL" id="GAI43085.1"/>
    </source>
</evidence>